<feature type="compositionally biased region" description="Basic and acidic residues" evidence="1">
    <location>
        <begin position="25"/>
        <end position="35"/>
    </location>
</feature>
<organism evidence="2 3">
    <name type="scientific">Arabidopsis thaliana</name>
    <name type="common">Mouse-ear cress</name>
    <dbReference type="NCBI Taxonomy" id="3702"/>
    <lineage>
        <taxon>Eukaryota</taxon>
        <taxon>Viridiplantae</taxon>
        <taxon>Streptophyta</taxon>
        <taxon>Embryophyta</taxon>
        <taxon>Tracheophyta</taxon>
        <taxon>Spermatophyta</taxon>
        <taxon>Magnoliopsida</taxon>
        <taxon>eudicotyledons</taxon>
        <taxon>Gunneridae</taxon>
        <taxon>Pentapetalae</taxon>
        <taxon>rosids</taxon>
        <taxon>malvids</taxon>
        <taxon>Brassicales</taxon>
        <taxon>Brassicaceae</taxon>
        <taxon>Camelineae</taxon>
        <taxon>Arabidopsis</taxon>
    </lineage>
</organism>
<feature type="compositionally biased region" description="Basic and acidic residues" evidence="1">
    <location>
        <begin position="43"/>
        <end position="58"/>
    </location>
</feature>
<gene>
    <name evidence="2" type="ordered locus">AXX17_At5g26840</name>
</gene>
<evidence type="ECO:0000313" key="3">
    <source>
        <dbReference type="Proteomes" id="UP000078284"/>
    </source>
</evidence>
<accession>A0A178UFD0</accession>
<name>A0A178UFD0_ARATH</name>
<dbReference type="AlphaFoldDB" id="A0A178UFD0"/>
<sequence>MRPVREESGGDTVLKADFGGFGGGEGREVEISGHDGDEEDSGDFGHDDADHREGKEIAGDDDNRDGKEIACDMWRRTSMNDCDQQKKVTSSISPFRDEEEGDPYSLLQSSLFP</sequence>
<comment type="caution">
    <text evidence="2">The sequence shown here is derived from an EMBL/GenBank/DDBJ whole genome shotgun (WGS) entry which is preliminary data.</text>
</comment>
<feature type="compositionally biased region" description="Polar residues" evidence="1">
    <location>
        <begin position="80"/>
        <end position="93"/>
    </location>
</feature>
<feature type="region of interest" description="Disordered" evidence="1">
    <location>
        <begin position="1"/>
        <end position="66"/>
    </location>
</feature>
<evidence type="ECO:0000256" key="1">
    <source>
        <dbReference type="SAM" id="MobiDB-lite"/>
    </source>
</evidence>
<evidence type="ECO:0000313" key="2">
    <source>
        <dbReference type="EMBL" id="OAO92616.1"/>
    </source>
</evidence>
<dbReference type="EMBL" id="LUHQ01000005">
    <property type="protein sequence ID" value="OAO92616.1"/>
    <property type="molecule type" value="Genomic_DNA"/>
</dbReference>
<protein>
    <submittedName>
        <fullName evidence="2">Uncharacterized protein</fullName>
    </submittedName>
</protein>
<dbReference type="Proteomes" id="UP000078284">
    <property type="component" value="Chromosome 5"/>
</dbReference>
<proteinExistence type="predicted"/>
<reference evidence="3" key="1">
    <citation type="journal article" date="2016" name="Proc. Natl. Acad. Sci. U.S.A.">
        <title>Chromosome-level assembly of Arabidopsis thaliana Ler reveals the extent of translocation and inversion polymorphisms.</title>
        <authorList>
            <person name="Zapata L."/>
            <person name="Ding J."/>
            <person name="Willing E.M."/>
            <person name="Hartwig B."/>
            <person name="Bezdan D."/>
            <person name="Jiao W.B."/>
            <person name="Patel V."/>
            <person name="Velikkakam James G."/>
            <person name="Koornneef M."/>
            <person name="Ossowski S."/>
            <person name="Schneeberger K."/>
        </authorList>
    </citation>
    <scope>NUCLEOTIDE SEQUENCE [LARGE SCALE GENOMIC DNA]</scope>
    <source>
        <strain evidence="3">cv. Landsberg erecta</strain>
    </source>
</reference>
<dbReference type="ExpressionAtlas" id="A0A178UFD0">
    <property type="expression patterns" value="baseline and differential"/>
</dbReference>
<feature type="region of interest" description="Disordered" evidence="1">
    <location>
        <begin position="80"/>
        <end position="113"/>
    </location>
</feature>